<evidence type="ECO:0000313" key="2">
    <source>
        <dbReference type="EMBL" id="PVH47695.1"/>
    </source>
</evidence>
<feature type="compositionally biased region" description="Pro residues" evidence="1">
    <location>
        <begin position="76"/>
        <end position="88"/>
    </location>
</feature>
<dbReference type="Gramene" id="PVH47695">
    <property type="protein sequence ID" value="PVH47695"/>
    <property type="gene ID" value="PAHAL_4G119600"/>
</dbReference>
<gene>
    <name evidence="2" type="ORF">PAHAL_4G119600</name>
</gene>
<dbReference type="Proteomes" id="UP000243499">
    <property type="component" value="Chromosome 4"/>
</dbReference>
<feature type="region of interest" description="Disordered" evidence="1">
    <location>
        <begin position="52"/>
        <end position="123"/>
    </location>
</feature>
<dbReference type="EMBL" id="CM008049">
    <property type="protein sequence ID" value="PVH47695.1"/>
    <property type="molecule type" value="Genomic_DNA"/>
</dbReference>
<dbReference type="AlphaFoldDB" id="A0A2T8JCR6"/>
<name>A0A2T8JCR6_9POAL</name>
<proteinExistence type="predicted"/>
<protein>
    <submittedName>
        <fullName evidence="2">Uncharacterized protein</fullName>
    </submittedName>
</protein>
<sequence length="204" mass="22258">MHAPLTAGSPTSVATWNRLFISLASSSSPFISACPESGHLLTLGDLVPRPNRRCPQPSLPASWPGRRDGSLSPVPSLHPSPATLPPPATSTSSTLTSSKGQHRVDRRRESSLPQDLGGAGSQKISTVLPRASFSYESDGEIRKSCGLEEICQVPAQLEVMLQQQNNLMLLLQERKTMSTLVLLLQKLKLKLLNKNHHRKHKVHN</sequence>
<accession>A0A2T8JCR6</accession>
<evidence type="ECO:0000256" key="1">
    <source>
        <dbReference type="SAM" id="MobiDB-lite"/>
    </source>
</evidence>
<feature type="compositionally biased region" description="Low complexity" evidence="1">
    <location>
        <begin position="89"/>
        <end position="98"/>
    </location>
</feature>
<reference evidence="2" key="1">
    <citation type="submission" date="2018-04" db="EMBL/GenBank/DDBJ databases">
        <title>WGS assembly of Panicum hallii.</title>
        <authorList>
            <person name="Lovell J."/>
            <person name="Jenkins J."/>
            <person name="Lowry D."/>
            <person name="Mamidi S."/>
            <person name="Sreedasyam A."/>
            <person name="Weng X."/>
            <person name="Barry K."/>
            <person name="Bonette J."/>
            <person name="Campitelli B."/>
            <person name="Daum C."/>
            <person name="Gordon S."/>
            <person name="Gould B."/>
            <person name="Lipzen A."/>
            <person name="Macqueen A."/>
            <person name="Palacio-Mejia J."/>
            <person name="Plott C."/>
            <person name="Shakirov E."/>
            <person name="Shu S."/>
            <person name="Yoshinaga Y."/>
            <person name="Zane M."/>
            <person name="Rokhsar D."/>
            <person name="Grimwood J."/>
            <person name="Schmutz J."/>
            <person name="Juenger T."/>
        </authorList>
    </citation>
    <scope>NUCLEOTIDE SEQUENCE [LARGE SCALE GENOMIC DNA]</scope>
    <source>
        <strain evidence="2">FIL2</strain>
    </source>
</reference>
<organism evidence="2">
    <name type="scientific">Panicum hallii</name>
    <dbReference type="NCBI Taxonomy" id="206008"/>
    <lineage>
        <taxon>Eukaryota</taxon>
        <taxon>Viridiplantae</taxon>
        <taxon>Streptophyta</taxon>
        <taxon>Embryophyta</taxon>
        <taxon>Tracheophyta</taxon>
        <taxon>Spermatophyta</taxon>
        <taxon>Magnoliopsida</taxon>
        <taxon>Liliopsida</taxon>
        <taxon>Poales</taxon>
        <taxon>Poaceae</taxon>
        <taxon>PACMAD clade</taxon>
        <taxon>Panicoideae</taxon>
        <taxon>Panicodae</taxon>
        <taxon>Paniceae</taxon>
        <taxon>Panicinae</taxon>
        <taxon>Panicum</taxon>
        <taxon>Panicum sect. Panicum</taxon>
    </lineage>
</organism>